<dbReference type="Gene3D" id="3.40.1000.70">
    <property type="entry name" value="PknH-like extracellular domain"/>
    <property type="match status" value="1"/>
</dbReference>
<evidence type="ECO:0000313" key="4">
    <source>
        <dbReference type="Proteomes" id="UP000069654"/>
    </source>
</evidence>
<dbReference type="Pfam" id="PF14032">
    <property type="entry name" value="PknH_C"/>
    <property type="match status" value="1"/>
</dbReference>
<dbReference type="InterPro" id="IPR038232">
    <property type="entry name" value="PknH-like_Extracell_sf"/>
</dbReference>
<dbReference type="OrthoDB" id="4613034at2"/>
<dbReference type="PROSITE" id="PS51257">
    <property type="entry name" value="PROKAR_LIPOPROTEIN"/>
    <property type="match status" value="1"/>
</dbReference>
<dbReference type="Proteomes" id="UP000069654">
    <property type="component" value="Unassembled WGS sequence"/>
</dbReference>
<feature type="signal peptide" evidence="1">
    <location>
        <begin position="1"/>
        <end position="31"/>
    </location>
</feature>
<dbReference type="InterPro" id="IPR026954">
    <property type="entry name" value="PknH-like_Extracell"/>
</dbReference>
<proteinExistence type="predicted"/>
<evidence type="ECO:0000256" key="1">
    <source>
        <dbReference type="SAM" id="SignalP"/>
    </source>
</evidence>
<organism evidence="3 4">
    <name type="scientific">Mycolicibacterium thermoresistibile</name>
    <name type="common">Mycobacterium thermoresistibile</name>
    <dbReference type="NCBI Taxonomy" id="1797"/>
    <lineage>
        <taxon>Bacteria</taxon>
        <taxon>Bacillati</taxon>
        <taxon>Actinomycetota</taxon>
        <taxon>Actinomycetes</taxon>
        <taxon>Mycobacteriales</taxon>
        <taxon>Mycobacteriaceae</taxon>
        <taxon>Mycolicibacterium</taxon>
    </lineage>
</organism>
<protein>
    <submittedName>
        <fullName evidence="3">Protein LpqA</fullName>
    </submittedName>
</protein>
<accession>A0A100XHE6</accession>
<dbReference type="RefSeq" id="WP_040546539.1">
    <property type="nucleotide sequence ID" value="NZ_BCTB01000047.1"/>
</dbReference>
<name>A0A100XHE6_MYCTH</name>
<dbReference type="EMBL" id="BCTB01000047">
    <property type="protein sequence ID" value="GAT16604.1"/>
    <property type="molecule type" value="Genomic_DNA"/>
</dbReference>
<reference evidence="3 4" key="1">
    <citation type="journal article" date="2016" name="Genome Announc.">
        <title>Draft Genome Sequences of Five Rapidly Growing Mycobacterium Species, M. thermoresistibile, M. fortuitum subsp. acetamidolyticum, M. canariasense, M. brisbanense, and M. novocastrense.</title>
        <authorList>
            <person name="Katahira K."/>
            <person name="Ogura Y."/>
            <person name="Gotoh Y."/>
            <person name="Hayashi T."/>
        </authorList>
    </citation>
    <scope>NUCLEOTIDE SEQUENCE [LARGE SCALE GENOMIC DNA]</scope>
    <source>
        <strain evidence="3 4">JCM6362</strain>
    </source>
</reference>
<dbReference type="STRING" id="1797.RMCT_3573"/>
<feature type="domain" description="PknH-like extracellular" evidence="2">
    <location>
        <begin position="45"/>
        <end position="198"/>
    </location>
</feature>
<feature type="chain" id="PRO_5007091018" evidence="1">
    <location>
        <begin position="32"/>
        <end position="214"/>
    </location>
</feature>
<evidence type="ECO:0000313" key="3">
    <source>
        <dbReference type="EMBL" id="GAT16604.1"/>
    </source>
</evidence>
<reference evidence="4" key="2">
    <citation type="submission" date="2016-02" db="EMBL/GenBank/DDBJ databases">
        <title>Draft genome sequence of five rapidly growing Mycobacterium species.</title>
        <authorList>
            <person name="Katahira K."/>
            <person name="Gotou Y."/>
            <person name="Iida K."/>
            <person name="Ogura Y."/>
            <person name="Hayashi T."/>
        </authorList>
    </citation>
    <scope>NUCLEOTIDE SEQUENCE [LARGE SCALE GENOMIC DNA]</scope>
    <source>
        <strain evidence="4">JCM6362</strain>
    </source>
</reference>
<keyword evidence="1" id="KW-0732">Signal</keyword>
<sequence>MPRSVRLSAVWCLTALLVAGCAQTVAGTALRAPERPGENSRSPVDIDALLLTQPQMRAITGAGEDLTVIPSMDGKIPVDIEQFAATTPAQCAWIFRETETFGPDVEDFHKTTFQYPARSALISQGAAGYRDPEAARLAFTDLTRRVDDCGRTPLAPMFVGSFSVRPESVRIRTGASCGRDYRVQSVVLVEVTFCGFPESVPDMVMTNILARLPG</sequence>
<dbReference type="AlphaFoldDB" id="A0A100XHE6"/>
<comment type="caution">
    <text evidence="3">The sequence shown here is derived from an EMBL/GenBank/DDBJ whole genome shotgun (WGS) entry which is preliminary data.</text>
</comment>
<evidence type="ECO:0000259" key="2">
    <source>
        <dbReference type="Pfam" id="PF14032"/>
    </source>
</evidence>
<gene>
    <name evidence="3" type="ORF">RMCT_3573</name>
</gene>